<reference evidence="5 6" key="1">
    <citation type="submission" date="2023-01" db="EMBL/GenBank/DDBJ databases">
        <authorList>
            <person name="Whitehead M."/>
        </authorList>
    </citation>
    <scope>NUCLEOTIDE SEQUENCE [LARGE SCALE GENOMIC DNA]</scope>
</reference>
<keyword evidence="1" id="KW-0479">Metal-binding</keyword>
<feature type="domain" description="FLYWCH-type" evidence="4">
    <location>
        <begin position="6"/>
        <end position="63"/>
    </location>
</feature>
<evidence type="ECO:0000256" key="2">
    <source>
        <dbReference type="ARBA" id="ARBA00022771"/>
    </source>
</evidence>
<sequence>MHLELIKSQRGRDILIYNSFIHKQEKALSIEDKIIWKCNEKKKCTGRAHTIQDVITKFTDHTHVQNRAKIKAKRTINKMKENAITTVMSTHSILANTSSQLT</sequence>
<protein>
    <recommendedName>
        <fullName evidence="4">FLYWCH-type domain-containing protein</fullName>
    </recommendedName>
</protein>
<evidence type="ECO:0000313" key="5">
    <source>
        <dbReference type="EMBL" id="CAI6372494.1"/>
    </source>
</evidence>
<accession>A0AAV0XV47</accession>
<dbReference type="Pfam" id="PF04500">
    <property type="entry name" value="FLYWCH"/>
    <property type="match status" value="1"/>
</dbReference>
<dbReference type="InterPro" id="IPR007588">
    <property type="entry name" value="Znf_FLYWCH"/>
</dbReference>
<dbReference type="InterPro" id="IPR040312">
    <property type="entry name" value="FWCH1/FWCH2"/>
</dbReference>
<dbReference type="Proteomes" id="UP001160148">
    <property type="component" value="Unassembled WGS sequence"/>
</dbReference>
<keyword evidence="6" id="KW-1185">Reference proteome</keyword>
<dbReference type="PANTHER" id="PTHR31665">
    <property type="entry name" value="FLYWCH FAMILY MEMBER 2-RELATED"/>
    <property type="match status" value="1"/>
</dbReference>
<name>A0AAV0XV47_9HEMI</name>
<dbReference type="Gene3D" id="2.20.25.240">
    <property type="match status" value="1"/>
</dbReference>
<evidence type="ECO:0000259" key="4">
    <source>
        <dbReference type="Pfam" id="PF04500"/>
    </source>
</evidence>
<organism evidence="5 6">
    <name type="scientific">Macrosiphum euphorbiae</name>
    <name type="common">potato aphid</name>
    <dbReference type="NCBI Taxonomy" id="13131"/>
    <lineage>
        <taxon>Eukaryota</taxon>
        <taxon>Metazoa</taxon>
        <taxon>Ecdysozoa</taxon>
        <taxon>Arthropoda</taxon>
        <taxon>Hexapoda</taxon>
        <taxon>Insecta</taxon>
        <taxon>Pterygota</taxon>
        <taxon>Neoptera</taxon>
        <taxon>Paraneoptera</taxon>
        <taxon>Hemiptera</taxon>
        <taxon>Sternorrhyncha</taxon>
        <taxon>Aphidomorpha</taxon>
        <taxon>Aphidoidea</taxon>
        <taxon>Aphididae</taxon>
        <taxon>Macrosiphini</taxon>
        <taxon>Macrosiphum</taxon>
    </lineage>
</organism>
<keyword evidence="2" id="KW-0863">Zinc-finger</keyword>
<dbReference type="EMBL" id="CARXXK010001036">
    <property type="protein sequence ID" value="CAI6372494.1"/>
    <property type="molecule type" value="Genomic_DNA"/>
</dbReference>
<gene>
    <name evidence="5" type="ORF">MEUPH1_LOCUS26353</name>
</gene>
<proteinExistence type="predicted"/>
<dbReference type="AlphaFoldDB" id="A0AAV0XV47"/>
<comment type="caution">
    <text evidence="5">The sequence shown here is derived from an EMBL/GenBank/DDBJ whole genome shotgun (WGS) entry which is preliminary data.</text>
</comment>
<evidence type="ECO:0000256" key="1">
    <source>
        <dbReference type="ARBA" id="ARBA00022723"/>
    </source>
</evidence>
<evidence type="ECO:0000313" key="6">
    <source>
        <dbReference type="Proteomes" id="UP001160148"/>
    </source>
</evidence>
<keyword evidence="3" id="KW-0862">Zinc</keyword>
<dbReference type="PANTHER" id="PTHR31665:SF0">
    <property type="entry name" value="FLYWCH FAMILY MEMBER 2"/>
    <property type="match status" value="1"/>
</dbReference>
<dbReference type="GO" id="GO:0008270">
    <property type="term" value="F:zinc ion binding"/>
    <property type="evidence" value="ECO:0007669"/>
    <property type="project" value="UniProtKB-KW"/>
</dbReference>
<evidence type="ECO:0000256" key="3">
    <source>
        <dbReference type="ARBA" id="ARBA00022833"/>
    </source>
</evidence>